<evidence type="ECO:0000313" key="1">
    <source>
        <dbReference type="EMBL" id="EEF28893.1"/>
    </source>
</evidence>
<protein>
    <submittedName>
        <fullName evidence="1">Uncharacterized protein</fullName>
    </submittedName>
</protein>
<sequence>MHFRSPHVPMSYGLRYLSSLTCGDMVQLLKEHKQIEIYIEHKLLKDNFEISYSKREIEDLTYETELGGLDLSNEVAATFELVRESNDAVNQAEVGGDLNRRSEDKVKGSVKLGVNSEEIEEEGKNLGNGTHCETEAGADARKALKQFKENKRCRHKAAVGNEDANISNAQVEDPKTNRAEGIEQEEVRLMMGMYQINC</sequence>
<evidence type="ECO:0000313" key="2">
    <source>
        <dbReference type="Proteomes" id="UP000008311"/>
    </source>
</evidence>
<proteinExistence type="predicted"/>
<dbReference type="AlphaFoldDB" id="B9T5H0"/>
<name>B9T5H0_RICCO</name>
<dbReference type="InParanoid" id="B9T5H0"/>
<accession>B9T5H0</accession>
<dbReference type="EMBL" id="EQ974528">
    <property type="protein sequence ID" value="EEF28893.1"/>
    <property type="molecule type" value="Genomic_DNA"/>
</dbReference>
<keyword evidence="2" id="KW-1185">Reference proteome</keyword>
<organism evidence="1 2">
    <name type="scientific">Ricinus communis</name>
    <name type="common">Castor bean</name>
    <dbReference type="NCBI Taxonomy" id="3988"/>
    <lineage>
        <taxon>Eukaryota</taxon>
        <taxon>Viridiplantae</taxon>
        <taxon>Streptophyta</taxon>
        <taxon>Embryophyta</taxon>
        <taxon>Tracheophyta</taxon>
        <taxon>Spermatophyta</taxon>
        <taxon>Magnoliopsida</taxon>
        <taxon>eudicotyledons</taxon>
        <taxon>Gunneridae</taxon>
        <taxon>Pentapetalae</taxon>
        <taxon>rosids</taxon>
        <taxon>fabids</taxon>
        <taxon>Malpighiales</taxon>
        <taxon>Euphorbiaceae</taxon>
        <taxon>Acalyphoideae</taxon>
        <taxon>Acalypheae</taxon>
        <taxon>Ricinus</taxon>
    </lineage>
</organism>
<reference evidence="2" key="1">
    <citation type="journal article" date="2010" name="Nat. Biotechnol.">
        <title>Draft genome sequence of the oilseed species Ricinus communis.</title>
        <authorList>
            <person name="Chan A.P."/>
            <person name="Crabtree J."/>
            <person name="Zhao Q."/>
            <person name="Lorenzi H."/>
            <person name="Orvis J."/>
            <person name="Puiu D."/>
            <person name="Melake-Berhan A."/>
            <person name="Jones K.M."/>
            <person name="Redman J."/>
            <person name="Chen G."/>
            <person name="Cahoon E.B."/>
            <person name="Gedil M."/>
            <person name="Stanke M."/>
            <person name="Haas B.J."/>
            <person name="Wortman J.R."/>
            <person name="Fraser-Liggett C.M."/>
            <person name="Ravel J."/>
            <person name="Rabinowicz P.D."/>
        </authorList>
    </citation>
    <scope>NUCLEOTIDE SEQUENCE [LARGE SCALE GENOMIC DNA]</scope>
    <source>
        <strain evidence="2">cv. Hale</strain>
    </source>
</reference>
<dbReference type="Proteomes" id="UP000008311">
    <property type="component" value="Unassembled WGS sequence"/>
</dbReference>
<gene>
    <name evidence="1" type="ORF">RCOM_0095340</name>
</gene>